<evidence type="ECO:0000313" key="4">
    <source>
        <dbReference type="EMBL" id="ASA24301.1"/>
    </source>
</evidence>
<evidence type="ECO:0000259" key="3">
    <source>
        <dbReference type="PROSITE" id="PS50111"/>
    </source>
</evidence>
<dbReference type="EMBL" id="CP021780">
    <property type="protein sequence ID" value="ASA24301.1"/>
    <property type="molecule type" value="Genomic_DNA"/>
</dbReference>
<protein>
    <recommendedName>
        <fullName evidence="3">Methyl-accepting transducer domain-containing protein</fullName>
    </recommendedName>
</protein>
<dbReference type="AlphaFoldDB" id="A0A2Z2KTU1"/>
<proteinExistence type="predicted"/>
<dbReference type="PANTHER" id="PTHR32089:SF112">
    <property type="entry name" value="LYSOZYME-LIKE PROTEIN-RELATED"/>
    <property type="match status" value="1"/>
</dbReference>
<dbReference type="Gene3D" id="1.10.287.950">
    <property type="entry name" value="Methyl-accepting chemotaxis protein"/>
    <property type="match status" value="1"/>
</dbReference>
<name>A0A2Z2KTU1_9BACL</name>
<gene>
    <name evidence="4" type="ORF">B9T62_28180</name>
</gene>
<dbReference type="PANTHER" id="PTHR32089">
    <property type="entry name" value="METHYL-ACCEPTING CHEMOTAXIS PROTEIN MCPB"/>
    <property type="match status" value="1"/>
</dbReference>
<dbReference type="Proteomes" id="UP000249890">
    <property type="component" value="Chromosome"/>
</dbReference>
<dbReference type="SMART" id="SM00283">
    <property type="entry name" value="MA"/>
    <property type="match status" value="1"/>
</dbReference>
<evidence type="ECO:0000313" key="5">
    <source>
        <dbReference type="Proteomes" id="UP000249890"/>
    </source>
</evidence>
<keyword evidence="1 2" id="KW-0807">Transducer</keyword>
<dbReference type="InterPro" id="IPR029151">
    <property type="entry name" value="Sensor-like_sf"/>
</dbReference>
<dbReference type="InterPro" id="IPR004089">
    <property type="entry name" value="MCPsignal_dom"/>
</dbReference>
<dbReference type="Pfam" id="PF00015">
    <property type="entry name" value="MCPsignal"/>
    <property type="match status" value="1"/>
</dbReference>
<dbReference type="RefSeq" id="WP_087918285.1">
    <property type="nucleotide sequence ID" value="NZ_CP021780.1"/>
</dbReference>
<organism evidence="4 5">
    <name type="scientific">Paenibacillus donghaensis</name>
    <dbReference type="NCBI Taxonomy" id="414771"/>
    <lineage>
        <taxon>Bacteria</taxon>
        <taxon>Bacillati</taxon>
        <taxon>Bacillota</taxon>
        <taxon>Bacilli</taxon>
        <taxon>Bacillales</taxon>
        <taxon>Paenibacillaceae</taxon>
        <taxon>Paenibacillus</taxon>
    </lineage>
</organism>
<evidence type="ECO:0000256" key="2">
    <source>
        <dbReference type="PROSITE-ProRule" id="PRU00284"/>
    </source>
</evidence>
<dbReference type="SUPFAM" id="SSF103190">
    <property type="entry name" value="Sensory domain-like"/>
    <property type="match status" value="1"/>
</dbReference>
<accession>A0A2Z2KTU1</accession>
<keyword evidence="5" id="KW-1185">Reference proteome</keyword>
<dbReference type="GO" id="GO:0007165">
    <property type="term" value="P:signal transduction"/>
    <property type="evidence" value="ECO:0007669"/>
    <property type="project" value="UniProtKB-KW"/>
</dbReference>
<reference evidence="4 5" key="1">
    <citation type="submission" date="2017-06" db="EMBL/GenBank/DDBJ databases">
        <title>Complete genome sequence of Paenibacillus donghaensis KCTC 13049T isolated from East Sea sediment, South Korea.</title>
        <authorList>
            <person name="Jung B.K."/>
            <person name="Hong S.-J."/>
            <person name="Shin J.-H."/>
        </authorList>
    </citation>
    <scope>NUCLEOTIDE SEQUENCE [LARGE SCALE GENOMIC DNA]</scope>
    <source>
        <strain evidence="4 5">KCTC 13049</strain>
    </source>
</reference>
<sequence>MKSQNEMDIEQLLNALRISLPLVQQLFPLDVMFALADSDKFIYYLPGNELDIRIQEGTSVPQNGGIRRSLDTGEVVSANIPKEIYGLPFKSSSMPVRGQDGKVIGVFTIGISLSNQETLSYAANTLATTSEEISSTSGEIAGTASDLANTVSDLKLLGHKVVEELHKTDEILDFIKKVADNSNLLGLNAAIEAAHAAEYGRGFGVVAQEIRKMSVSSAISAKEITGILQTIKKNITLMDETLLDCLAQSERQAAATEEITASMQQLAASAVEIEKIARLI</sequence>
<dbReference type="PROSITE" id="PS50111">
    <property type="entry name" value="CHEMOTAXIS_TRANSDUC_2"/>
    <property type="match status" value="1"/>
</dbReference>
<dbReference type="KEGG" id="pdh:B9T62_28180"/>
<feature type="domain" description="Methyl-accepting transducer" evidence="3">
    <location>
        <begin position="112"/>
        <end position="280"/>
    </location>
</feature>
<dbReference type="OrthoDB" id="9807021at2"/>
<evidence type="ECO:0000256" key="1">
    <source>
        <dbReference type="ARBA" id="ARBA00023224"/>
    </source>
</evidence>
<dbReference type="SUPFAM" id="SSF58104">
    <property type="entry name" value="Methyl-accepting chemotaxis protein (MCP) signaling domain"/>
    <property type="match status" value="1"/>
</dbReference>
<dbReference type="GO" id="GO:0016020">
    <property type="term" value="C:membrane"/>
    <property type="evidence" value="ECO:0007669"/>
    <property type="project" value="InterPro"/>
</dbReference>